<dbReference type="OMA" id="RMETPSY"/>
<dbReference type="PANTHER" id="PTHR21580:SF28">
    <property type="entry name" value="BOREALIN N-TERMINAL DOMAIN-CONTAINING PROTEIN-RELATED"/>
    <property type="match status" value="1"/>
</dbReference>
<dbReference type="PANTHER" id="PTHR21580">
    <property type="entry name" value="SHIPPO-1-RELATED"/>
    <property type="match status" value="1"/>
</dbReference>
<evidence type="ECO:0000313" key="3">
    <source>
        <dbReference type="EnsemblMetazoa" id="CapteP127120"/>
    </source>
</evidence>
<dbReference type="InterPro" id="IPR010736">
    <property type="entry name" value="SHIPPO-rpt"/>
</dbReference>
<dbReference type="AlphaFoldDB" id="R7UG96"/>
<dbReference type="OrthoDB" id="429991at2759"/>
<keyword evidence="4" id="KW-1185">Reference proteome</keyword>
<dbReference type="Pfam" id="PF07004">
    <property type="entry name" value="SHIPPO-rpt"/>
    <property type="match status" value="4"/>
</dbReference>
<sequence>MTSISGPGPLAYEMKTALGTKGHTLTKDQAPAYSIGLRPPRDESYHTAPSEALPGPSYFYESNITSRGRQMAPAFSLSGRYRQSGVEVTPGPGAYGGDCRAGVLSKENRPRTISMAQRTGVPTHKNDAPPPNSYVIKTGIGSRALSEKLPPSWSMGTKSKFGGTHYGTMKQNTPGPGAYGATEPTVFKKSAGKFSISGRTQHKNYSSVLDNPGPGAYNVQFPKVSGKKGCTMGVKHSLYMMPLICDIDVP</sequence>
<dbReference type="GO" id="GO:0005856">
    <property type="term" value="C:cytoskeleton"/>
    <property type="evidence" value="ECO:0007669"/>
    <property type="project" value="TreeGrafter"/>
</dbReference>
<dbReference type="InterPro" id="IPR051291">
    <property type="entry name" value="CIMAP"/>
</dbReference>
<protein>
    <recommendedName>
        <fullName evidence="5">Outer dense fiber protein 3</fullName>
    </recommendedName>
</protein>
<feature type="region of interest" description="Disordered" evidence="1">
    <location>
        <begin position="22"/>
        <end position="51"/>
    </location>
</feature>
<dbReference type="EMBL" id="AMQN01007897">
    <property type="status" value="NOT_ANNOTATED_CDS"/>
    <property type="molecule type" value="Genomic_DNA"/>
</dbReference>
<proteinExistence type="predicted"/>
<gene>
    <name evidence="2" type="ORF">CAPTEDRAFT_127120</name>
</gene>
<organism evidence="2">
    <name type="scientific">Capitella teleta</name>
    <name type="common">Polychaete worm</name>
    <dbReference type="NCBI Taxonomy" id="283909"/>
    <lineage>
        <taxon>Eukaryota</taxon>
        <taxon>Metazoa</taxon>
        <taxon>Spiralia</taxon>
        <taxon>Lophotrochozoa</taxon>
        <taxon>Annelida</taxon>
        <taxon>Polychaeta</taxon>
        <taxon>Sedentaria</taxon>
        <taxon>Scolecida</taxon>
        <taxon>Capitellidae</taxon>
        <taxon>Capitella</taxon>
    </lineage>
</organism>
<reference evidence="4" key="1">
    <citation type="submission" date="2012-12" db="EMBL/GenBank/DDBJ databases">
        <authorList>
            <person name="Hellsten U."/>
            <person name="Grimwood J."/>
            <person name="Chapman J.A."/>
            <person name="Shapiro H."/>
            <person name="Aerts A."/>
            <person name="Otillar R.P."/>
            <person name="Terry A.Y."/>
            <person name="Boore J.L."/>
            <person name="Simakov O."/>
            <person name="Marletaz F."/>
            <person name="Cho S.-J."/>
            <person name="Edsinger-Gonzales E."/>
            <person name="Havlak P."/>
            <person name="Kuo D.-H."/>
            <person name="Larsson T."/>
            <person name="Lv J."/>
            <person name="Arendt D."/>
            <person name="Savage R."/>
            <person name="Osoegawa K."/>
            <person name="de Jong P."/>
            <person name="Lindberg D.R."/>
            <person name="Seaver E.C."/>
            <person name="Weisblat D.A."/>
            <person name="Putnam N.H."/>
            <person name="Grigoriev I.V."/>
            <person name="Rokhsar D.S."/>
        </authorList>
    </citation>
    <scope>NUCLEOTIDE SEQUENCE</scope>
    <source>
        <strain evidence="4">I ESC-2004</strain>
    </source>
</reference>
<evidence type="ECO:0000313" key="4">
    <source>
        <dbReference type="Proteomes" id="UP000014760"/>
    </source>
</evidence>
<dbReference type="HOGENOM" id="CLU_088282_1_0_1"/>
<name>R7UG96_CAPTE</name>
<dbReference type="EnsemblMetazoa" id="CapteT127120">
    <property type="protein sequence ID" value="CapteP127120"/>
    <property type="gene ID" value="CapteG127120"/>
</dbReference>
<reference evidence="2 4" key="2">
    <citation type="journal article" date="2013" name="Nature">
        <title>Insights into bilaterian evolution from three spiralian genomes.</title>
        <authorList>
            <person name="Simakov O."/>
            <person name="Marletaz F."/>
            <person name="Cho S.J."/>
            <person name="Edsinger-Gonzales E."/>
            <person name="Havlak P."/>
            <person name="Hellsten U."/>
            <person name="Kuo D.H."/>
            <person name="Larsson T."/>
            <person name="Lv J."/>
            <person name="Arendt D."/>
            <person name="Savage R."/>
            <person name="Osoegawa K."/>
            <person name="de Jong P."/>
            <person name="Grimwood J."/>
            <person name="Chapman J.A."/>
            <person name="Shapiro H."/>
            <person name="Aerts A."/>
            <person name="Otillar R.P."/>
            <person name="Terry A.Y."/>
            <person name="Boore J.L."/>
            <person name="Grigoriev I.V."/>
            <person name="Lindberg D.R."/>
            <person name="Seaver E.C."/>
            <person name="Weisblat D.A."/>
            <person name="Putnam N.H."/>
            <person name="Rokhsar D.S."/>
        </authorList>
    </citation>
    <scope>NUCLEOTIDE SEQUENCE</scope>
    <source>
        <strain evidence="2 4">I ESC-2004</strain>
    </source>
</reference>
<evidence type="ECO:0008006" key="5">
    <source>
        <dbReference type="Google" id="ProtNLM"/>
    </source>
</evidence>
<reference evidence="3" key="3">
    <citation type="submission" date="2015-06" db="UniProtKB">
        <authorList>
            <consortium name="EnsemblMetazoa"/>
        </authorList>
    </citation>
    <scope>IDENTIFICATION</scope>
</reference>
<dbReference type="EMBL" id="KB301692">
    <property type="protein sequence ID" value="ELU05240.1"/>
    <property type="molecule type" value="Genomic_DNA"/>
</dbReference>
<evidence type="ECO:0000256" key="1">
    <source>
        <dbReference type="SAM" id="MobiDB-lite"/>
    </source>
</evidence>
<dbReference type="Proteomes" id="UP000014760">
    <property type="component" value="Unassembled WGS sequence"/>
</dbReference>
<accession>R7UG96</accession>
<evidence type="ECO:0000313" key="2">
    <source>
        <dbReference type="EMBL" id="ELU05240.1"/>
    </source>
</evidence>